<proteinExistence type="predicted"/>
<evidence type="ECO:0000313" key="1">
    <source>
        <dbReference type="EMBL" id="KAK9092448.1"/>
    </source>
</evidence>
<gene>
    <name evidence="1" type="ORF">Syun_027359</name>
</gene>
<name>A0AAP0EKY4_9MAGN</name>
<dbReference type="EMBL" id="JBBNAF010000012">
    <property type="protein sequence ID" value="KAK9092448.1"/>
    <property type="molecule type" value="Genomic_DNA"/>
</dbReference>
<dbReference type="AlphaFoldDB" id="A0AAP0EKY4"/>
<reference evidence="1 2" key="1">
    <citation type="submission" date="2024-01" db="EMBL/GenBank/DDBJ databases">
        <title>Genome assemblies of Stephania.</title>
        <authorList>
            <person name="Yang L."/>
        </authorList>
    </citation>
    <scope>NUCLEOTIDE SEQUENCE [LARGE SCALE GENOMIC DNA]</scope>
    <source>
        <strain evidence="1">YNDBR</strain>
        <tissue evidence="1">Leaf</tissue>
    </source>
</reference>
<comment type="caution">
    <text evidence="1">The sequence shown here is derived from an EMBL/GenBank/DDBJ whole genome shotgun (WGS) entry which is preliminary data.</text>
</comment>
<sequence length="128" mass="14318">MTVAWILNSLSTKIDRQIVGDVTTAHSTWMALQKLCGAQSRARRATKQCLNIFNVLVSSTLAGLDSEYLPIVTVLEREVLSWPEMHDVLLNFEAKLKRMYDLSTNLASLNITPAANTAYVNNQTSYKN</sequence>
<accession>A0AAP0EKY4</accession>
<protein>
    <submittedName>
        <fullName evidence="1">Uncharacterized protein</fullName>
    </submittedName>
</protein>
<organism evidence="1 2">
    <name type="scientific">Stephania yunnanensis</name>
    <dbReference type="NCBI Taxonomy" id="152371"/>
    <lineage>
        <taxon>Eukaryota</taxon>
        <taxon>Viridiplantae</taxon>
        <taxon>Streptophyta</taxon>
        <taxon>Embryophyta</taxon>
        <taxon>Tracheophyta</taxon>
        <taxon>Spermatophyta</taxon>
        <taxon>Magnoliopsida</taxon>
        <taxon>Ranunculales</taxon>
        <taxon>Menispermaceae</taxon>
        <taxon>Menispermoideae</taxon>
        <taxon>Cissampelideae</taxon>
        <taxon>Stephania</taxon>
    </lineage>
</organism>
<keyword evidence="2" id="KW-1185">Reference proteome</keyword>
<evidence type="ECO:0000313" key="2">
    <source>
        <dbReference type="Proteomes" id="UP001420932"/>
    </source>
</evidence>
<dbReference type="Proteomes" id="UP001420932">
    <property type="component" value="Unassembled WGS sequence"/>
</dbReference>